<gene>
    <name evidence="2" type="ORF">ACFQV2_30175</name>
</gene>
<organism evidence="2 3">
    <name type="scientific">Actinokineospora soli</name>
    <dbReference type="NCBI Taxonomy" id="1048753"/>
    <lineage>
        <taxon>Bacteria</taxon>
        <taxon>Bacillati</taxon>
        <taxon>Actinomycetota</taxon>
        <taxon>Actinomycetes</taxon>
        <taxon>Pseudonocardiales</taxon>
        <taxon>Pseudonocardiaceae</taxon>
        <taxon>Actinokineospora</taxon>
    </lineage>
</organism>
<sequence>MRLSIGLGAFGKLFATVVVAFIATIALSFLALVSPRARRLVNDILPADLRELLPSTRARSPTPCASGSPSCPCWCWSAA</sequence>
<reference evidence="3" key="1">
    <citation type="journal article" date="2019" name="Int. J. Syst. Evol. Microbiol.">
        <title>The Global Catalogue of Microorganisms (GCM) 10K type strain sequencing project: providing services to taxonomists for standard genome sequencing and annotation.</title>
        <authorList>
            <consortium name="The Broad Institute Genomics Platform"/>
            <consortium name="The Broad Institute Genome Sequencing Center for Infectious Disease"/>
            <person name="Wu L."/>
            <person name="Ma J."/>
        </authorList>
    </citation>
    <scope>NUCLEOTIDE SEQUENCE [LARGE SCALE GENOMIC DNA]</scope>
    <source>
        <strain evidence="3">JCM 17695</strain>
    </source>
</reference>
<keyword evidence="1" id="KW-0812">Transmembrane</keyword>
<evidence type="ECO:0000313" key="3">
    <source>
        <dbReference type="Proteomes" id="UP001596512"/>
    </source>
</evidence>
<accession>A0ABW2TV17</accession>
<comment type="caution">
    <text evidence="2">The sequence shown here is derived from an EMBL/GenBank/DDBJ whole genome shotgun (WGS) entry which is preliminary data.</text>
</comment>
<name>A0ABW2TV17_9PSEU</name>
<feature type="transmembrane region" description="Helical" evidence="1">
    <location>
        <begin position="13"/>
        <end position="33"/>
    </location>
</feature>
<protein>
    <submittedName>
        <fullName evidence="2">Uncharacterized protein</fullName>
    </submittedName>
</protein>
<dbReference type="EMBL" id="JBHTEY010000004">
    <property type="protein sequence ID" value="MFC7617063.1"/>
    <property type="molecule type" value="Genomic_DNA"/>
</dbReference>
<dbReference type="Proteomes" id="UP001596512">
    <property type="component" value="Unassembled WGS sequence"/>
</dbReference>
<keyword evidence="1" id="KW-1133">Transmembrane helix</keyword>
<evidence type="ECO:0000256" key="1">
    <source>
        <dbReference type="SAM" id="Phobius"/>
    </source>
</evidence>
<proteinExistence type="predicted"/>
<keyword evidence="3" id="KW-1185">Reference proteome</keyword>
<keyword evidence="1" id="KW-0472">Membrane</keyword>
<evidence type="ECO:0000313" key="2">
    <source>
        <dbReference type="EMBL" id="MFC7617063.1"/>
    </source>
</evidence>